<comment type="catalytic activity">
    <reaction evidence="1">
        <text>[protein]-peptidylproline (omega=180) = [protein]-peptidylproline (omega=0)</text>
        <dbReference type="Rhea" id="RHEA:16237"/>
        <dbReference type="Rhea" id="RHEA-COMP:10747"/>
        <dbReference type="Rhea" id="RHEA-COMP:10748"/>
        <dbReference type="ChEBI" id="CHEBI:83833"/>
        <dbReference type="ChEBI" id="CHEBI:83834"/>
        <dbReference type="EC" id="5.2.1.8"/>
    </reaction>
</comment>
<dbReference type="GO" id="GO:0003755">
    <property type="term" value="F:peptidyl-prolyl cis-trans isomerase activity"/>
    <property type="evidence" value="ECO:0007669"/>
    <property type="project" value="UniProtKB-KW"/>
</dbReference>
<dbReference type="RefSeq" id="WP_009453469.1">
    <property type="nucleotide sequence ID" value="NZ_JH660681.1"/>
</dbReference>
<dbReference type="Gene3D" id="3.10.50.40">
    <property type="match status" value="1"/>
</dbReference>
<dbReference type="AlphaFoldDB" id="I4Z5H5"/>
<dbReference type="EMBL" id="JH660681">
    <property type="protein sequence ID" value="EIM31467.1"/>
    <property type="molecule type" value="Genomic_DNA"/>
</dbReference>
<accession>I4Z5H5</accession>
<evidence type="ECO:0000256" key="2">
    <source>
        <dbReference type="ARBA" id="ARBA00007656"/>
    </source>
</evidence>
<reference evidence="8 9" key="1">
    <citation type="submission" date="2012-04" db="EMBL/GenBank/DDBJ databases">
        <title>Improved High-Quality Draft sequence of Leptothrix ochracea L12.</title>
        <authorList>
            <consortium name="US DOE Joint Genome Institute"/>
            <person name="Lucas S."/>
            <person name="Han J."/>
            <person name="Lapidus A."/>
            <person name="Cheng J.-F."/>
            <person name="Goodwin L."/>
            <person name="Pitluck S."/>
            <person name="Peters L."/>
            <person name="Zeytun A."/>
            <person name="Detter J.C."/>
            <person name="Han C."/>
            <person name="Tapia R."/>
            <person name="Land M."/>
            <person name="Hauser L."/>
            <person name="Kyrpides N."/>
            <person name="Ivanova N."/>
            <person name="Pagani I."/>
            <person name="Stepanauskas R."/>
            <person name="Masland D."/>
            <person name="Poulton N."/>
            <person name="Emerson D."/>
            <person name="Fleming E."/>
            <person name="Woyke T."/>
        </authorList>
    </citation>
    <scope>NUCLEOTIDE SEQUENCE [LARGE SCALE GENOMIC DNA]</scope>
    <source>
        <strain evidence="8 9">L12</strain>
    </source>
</reference>
<dbReference type="Pfam" id="PF13616">
    <property type="entry name" value="Rotamase_3"/>
    <property type="match status" value="1"/>
</dbReference>
<feature type="chain" id="PRO_5003698426" description="peptidylprolyl isomerase" evidence="6">
    <location>
        <begin position="22"/>
        <end position="268"/>
    </location>
</feature>
<dbReference type="InterPro" id="IPR000297">
    <property type="entry name" value="PPIase_PpiC"/>
</dbReference>
<keyword evidence="6" id="KW-0732">Signal</keyword>
<dbReference type="EC" id="5.2.1.8" evidence="3"/>
<protein>
    <recommendedName>
        <fullName evidence="3">peptidylprolyl isomerase</fullName>
        <ecNumber evidence="3">5.2.1.8</ecNumber>
    </recommendedName>
</protein>
<evidence type="ECO:0000256" key="6">
    <source>
        <dbReference type="SAM" id="SignalP"/>
    </source>
</evidence>
<organism evidence="8 9">
    <name type="scientific">Leptothrix ochracea L12</name>
    <dbReference type="NCBI Taxonomy" id="735332"/>
    <lineage>
        <taxon>Bacteria</taxon>
        <taxon>Pseudomonadati</taxon>
        <taxon>Pseudomonadota</taxon>
        <taxon>Betaproteobacteria</taxon>
        <taxon>Burkholderiales</taxon>
        <taxon>Sphaerotilaceae</taxon>
        <taxon>Leptothrix</taxon>
    </lineage>
</organism>
<evidence type="ECO:0000256" key="4">
    <source>
        <dbReference type="ARBA" id="ARBA00023110"/>
    </source>
</evidence>
<proteinExistence type="inferred from homology"/>
<evidence type="ECO:0000313" key="8">
    <source>
        <dbReference type="EMBL" id="EIM31467.1"/>
    </source>
</evidence>
<evidence type="ECO:0000256" key="1">
    <source>
        <dbReference type="ARBA" id="ARBA00000971"/>
    </source>
</evidence>
<dbReference type="PANTHER" id="PTHR47245:SF2">
    <property type="entry name" value="PEPTIDYL-PROLYL CIS-TRANS ISOMERASE HP_0175-RELATED"/>
    <property type="match status" value="1"/>
</dbReference>
<comment type="similarity">
    <text evidence="2">Belongs to the PpiC/parvulin rotamase family.</text>
</comment>
<dbReference type="Proteomes" id="UP000053899">
    <property type="component" value="Unassembled WGS sequence"/>
</dbReference>
<keyword evidence="5 8" id="KW-0413">Isomerase</keyword>
<feature type="domain" description="PpiC" evidence="7">
    <location>
        <begin position="128"/>
        <end position="219"/>
    </location>
</feature>
<dbReference type="OrthoDB" id="14196at2"/>
<evidence type="ECO:0000256" key="5">
    <source>
        <dbReference type="PROSITE-ProRule" id="PRU00278"/>
    </source>
</evidence>
<dbReference type="InterPro" id="IPR050245">
    <property type="entry name" value="PrsA_foldase"/>
</dbReference>
<keyword evidence="4 5" id="KW-0697">Rotamase</keyword>
<dbReference type="HOGENOM" id="CLU_034646_1_1_4"/>
<dbReference type="PROSITE" id="PS50198">
    <property type="entry name" value="PPIC_PPIASE_2"/>
    <property type="match status" value="1"/>
</dbReference>
<feature type="signal peptide" evidence="6">
    <location>
        <begin position="1"/>
        <end position="21"/>
    </location>
</feature>
<evidence type="ECO:0000313" key="9">
    <source>
        <dbReference type="Proteomes" id="UP000053899"/>
    </source>
</evidence>
<dbReference type="PANTHER" id="PTHR47245">
    <property type="entry name" value="PEPTIDYLPROLYL ISOMERASE"/>
    <property type="match status" value="1"/>
</dbReference>
<sequence length="268" mass="30124">MKKLSLAAVAFATVLPALVQAQNIAVVNGKTVPKARFEALIGQIVKQGQPRTPDLERQVKDELVLREIFQQEAKRQHLDATNDYKIKTEIQNQNILINEMFSQFSKDHPVTDAEVKAEYDKLKAQAGGKEYRARHILVEKEEEAQSIITQLKGGADFAELAKKLSKDPGSAPNGGDLDWAPSGNYVPEFGQAITQLEKGKSTDKPIKTQFGWHVIRLDDVRDVQFPPLDEVKAQLQQRLQQQKLAKFRDELKTKARTDYTFTTDKVGS</sequence>
<dbReference type="GeneID" id="92352264"/>
<gene>
    <name evidence="8" type="ORF">LepocDRAFT_00001980</name>
</gene>
<evidence type="ECO:0000259" key="7">
    <source>
        <dbReference type="PROSITE" id="PS50198"/>
    </source>
</evidence>
<dbReference type="InterPro" id="IPR046357">
    <property type="entry name" value="PPIase_dom_sf"/>
</dbReference>
<evidence type="ECO:0000256" key="3">
    <source>
        <dbReference type="ARBA" id="ARBA00013194"/>
    </source>
</evidence>
<name>I4Z5H5_9BURK</name>
<dbReference type="SUPFAM" id="SSF54534">
    <property type="entry name" value="FKBP-like"/>
    <property type="match status" value="1"/>
</dbReference>
<keyword evidence="9" id="KW-1185">Reference proteome</keyword>